<dbReference type="GeneID" id="25144089"/>
<dbReference type="SUPFAM" id="SSF50800">
    <property type="entry name" value="PK beta-barrel domain-like"/>
    <property type="match status" value="1"/>
</dbReference>
<gene>
    <name evidence="2" type="ORF">HALLA_06215</name>
</gene>
<dbReference type="Proteomes" id="UP000019024">
    <property type="component" value="Chromosome"/>
</dbReference>
<dbReference type="KEGG" id="hlr:HALLA_06215"/>
<reference evidence="2 3" key="1">
    <citation type="submission" date="2014-01" db="EMBL/GenBank/DDBJ databases">
        <authorList>
            <consortium name="DOE Joint Genome Institute"/>
            <person name="Anderson I."/>
            <person name="Huntemann M."/>
            <person name="Han J."/>
            <person name="Chen A."/>
            <person name="Kyrpides N."/>
            <person name="Mavromatis K."/>
            <person name="Markowitz V."/>
            <person name="Palaniappan K."/>
            <person name="Ivanova N."/>
            <person name="Schaumberg A."/>
            <person name="Pati A."/>
            <person name="Liolios K."/>
            <person name="Nordberg H.P."/>
            <person name="Cantor M.N."/>
            <person name="Hua S.X."/>
            <person name="Woyke T."/>
        </authorList>
    </citation>
    <scope>NUCLEOTIDE SEQUENCE [LARGE SCALE GENOMIC DNA]</scope>
    <source>
        <strain evidence="2 3">XH-48</strain>
    </source>
</reference>
<dbReference type="HOGENOM" id="CLU_104911_0_0_2"/>
<dbReference type="Pfam" id="PF03473">
    <property type="entry name" value="MOSC"/>
    <property type="match status" value="1"/>
</dbReference>
<proteinExistence type="predicted"/>
<name>W0JIE7_9EURY</name>
<dbReference type="AlphaFoldDB" id="W0JIE7"/>
<dbReference type="EMBL" id="CP007055">
    <property type="protein sequence ID" value="AHF98500.1"/>
    <property type="molecule type" value="Genomic_DNA"/>
</dbReference>
<dbReference type="GO" id="GO:0003824">
    <property type="term" value="F:catalytic activity"/>
    <property type="evidence" value="ECO:0007669"/>
    <property type="project" value="InterPro"/>
</dbReference>
<organism evidence="2 3">
    <name type="scientific">Halostagnicola larsenii XH-48</name>
    <dbReference type="NCBI Taxonomy" id="797299"/>
    <lineage>
        <taxon>Archaea</taxon>
        <taxon>Methanobacteriati</taxon>
        <taxon>Methanobacteriota</taxon>
        <taxon>Stenosarchaea group</taxon>
        <taxon>Halobacteria</taxon>
        <taxon>Halobacteriales</taxon>
        <taxon>Natrialbaceae</taxon>
        <taxon>Halostagnicola</taxon>
    </lineage>
</organism>
<sequence length="176" mass="19741">MNRERFLLESGGLRGHDRNHRLDDLRTRRRHRHRGRKGAPVEPCERAEAVADAGLIGDRYFDDEGTFSDREGSDLTLIELEALEAVEADENISIEPGAHRRNVTTANVDLNDLVGEEFRVDDVLCRGIERCEPCSYLEAHLENQGVREALVDRGGLRARILEGGTIEEGSEIALEP</sequence>
<keyword evidence="3" id="KW-1185">Reference proteome</keyword>
<dbReference type="RefSeq" id="WP_242406181.1">
    <property type="nucleotide sequence ID" value="NZ_CP007055.1"/>
</dbReference>
<dbReference type="InterPro" id="IPR005302">
    <property type="entry name" value="MoCF_Sase_C"/>
</dbReference>
<dbReference type="GO" id="GO:0030170">
    <property type="term" value="F:pyridoxal phosphate binding"/>
    <property type="evidence" value="ECO:0007669"/>
    <property type="project" value="InterPro"/>
</dbReference>
<dbReference type="STRING" id="797299.HALLA_06215"/>
<dbReference type="GO" id="GO:0030151">
    <property type="term" value="F:molybdenum ion binding"/>
    <property type="evidence" value="ECO:0007669"/>
    <property type="project" value="InterPro"/>
</dbReference>
<dbReference type="Gene3D" id="2.40.33.20">
    <property type="entry name" value="PK beta-barrel domain-like"/>
    <property type="match status" value="1"/>
</dbReference>
<dbReference type="InterPro" id="IPR052716">
    <property type="entry name" value="MOSC_domain"/>
</dbReference>
<dbReference type="eggNOG" id="arCOG11383">
    <property type="taxonomic scope" value="Archaea"/>
</dbReference>
<evidence type="ECO:0000313" key="2">
    <source>
        <dbReference type="EMBL" id="AHF98500.1"/>
    </source>
</evidence>
<dbReference type="PROSITE" id="PS51340">
    <property type="entry name" value="MOSC"/>
    <property type="match status" value="1"/>
</dbReference>
<evidence type="ECO:0000259" key="1">
    <source>
        <dbReference type="PROSITE" id="PS51340"/>
    </source>
</evidence>
<evidence type="ECO:0000313" key="3">
    <source>
        <dbReference type="Proteomes" id="UP000019024"/>
    </source>
</evidence>
<dbReference type="PANTHER" id="PTHR36930">
    <property type="entry name" value="METAL-SULFUR CLUSTER BIOSYNTHESIS PROTEINS YUAD-RELATED"/>
    <property type="match status" value="1"/>
</dbReference>
<accession>W0JIE7</accession>
<dbReference type="PANTHER" id="PTHR36930:SF1">
    <property type="entry name" value="MOSC DOMAIN-CONTAINING PROTEIN"/>
    <property type="match status" value="1"/>
</dbReference>
<protein>
    <recommendedName>
        <fullName evidence="1">MOSC domain-containing protein</fullName>
    </recommendedName>
</protein>
<dbReference type="InterPro" id="IPR011037">
    <property type="entry name" value="Pyrv_Knase-like_insert_dom_sf"/>
</dbReference>
<feature type="domain" description="MOSC" evidence="1">
    <location>
        <begin position="42"/>
        <end position="175"/>
    </location>
</feature>